<gene>
    <name evidence="2" type="ORF">CH063_02268</name>
</gene>
<protein>
    <submittedName>
        <fullName evidence="2">Uncharacterized protein</fullName>
    </submittedName>
</protein>
<organism evidence="2 3">
    <name type="scientific">Colletotrichum higginsianum (strain IMI 349063)</name>
    <name type="common">Crucifer anthracnose fungus</name>
    <dbReference type="NCBI Taxonomy" id="759273"/>
    <lineage>
        <taxon>Eukaryota</taxon>
        <taxon>Fungi</taxon>
        <taxon>Dikarya</taxon>
        <taxon>Ascomycota</taxon>
        <taxon>Pezizomycotina</taxon>
        <taxon>Sordariomycetes</taxon>
        <taxon>Hypocreomycetidae</taxon>
        <taxon>Glomerellales</taxon>
        <taxon>Glomerellaceae</taxon>
        <taxon>Colletotrichum</taxon>
        <taxon>Colletotrichum destructivum species complex</taxon>
    </lineage>
</organism>
<keyword evidence="1" id="KW-1133">Transmembrane helix</keyword>
<keyword evidence="1" id="KW-0812">Transmembrane</keyword>
<sequence length="216" mass="24212">MVHAPLPVLPTYLSAPYLSQPAWPTWPGLPLPSSIVSVSVRPRLISSFVCPRALHFLRQFCFPFLHYPSTLVDLISVPRHACLRFPDLLFGISAVLPSLPSLPNPLPIAYCLLPIARALPCSLARWPQSTNPLTGTARCGLGGGYRLIKLLRPGSVLSCPIALLAGRYSLLRRRQERRLINLTASRRSIVQLHLALFFFFLCIQSFFAHQWLFHKP</sequence>
<keyword evidence="1" id="KW-0472">Membrane</keyword>
<feature type="transmembrane region" description="Helical" evidence="1">
    <location>
        <begin position="150"/>
        <end position="171"/>
    </location>
</feature>
<name>H1VIM1_COLHI</name>
<dbReference type="EMBL" id="CACQ02003857">
    <property type="protein sequence ID" value="CCF40074.1"/>
    <property type="molecule type" value="Genomic_DNA"/>
</dbReference>
<dbReference type="HOGENOM" id="CLU_1277546_0_0_1"/>
<dbReference type="Proteomes" id="UP000007174">
    <property type="component" value="Unassembled WGS sequence"/>
</dbReference>
<accession>H1VIM1</accession>
<feature type="transmembrane region" description="Helical" evidence="1">
    <location>
        <begin position="192"/>
        <end position="213"/>
    </location>
</feature>
<evidence type="ECO:0000313" key="2">
    <source>
        <dbReference type="EMBL" id="CCF40074.1"/>
    </source>
</evidence>
<proteinExistence type="predicted"/>
<evidence type="ECO:0000313" key="3">
    <source>
        <dbReference type="Proteomes" id="UP000007174"/>
    </source>
</evidence>
<evidence type="ECO:0000256" key="1">
    <source>
        <dbReference type="SAM" id="Phobius"/>
    </source>
</evidence>
<dbReference type="AlphaFoldDB" id="H1VIM1"/>
<reference evidence="3" key="1">
    <citation type="journal article" date="2012" name="Nat. Genet.">
        <title>Lifestyle transitions in plant pathogenic Colletotrichum fungi deciphered by genome and transcriptome analyses.</title>
        <authorList>
            <person name="O'Connell R.J."/>
            <person name="Thon M.R."/>
            <person name="Hacquard S."/>
            <person name="Amyotte S.G."/>
            <person name="Kleemann J."/>
            <person name="Torres M.F."/>
            <person name="Damm U."/>
            <person name="Buiate E.A."/>
            <person name="Epstein L."/>
            <person name="Alkan N."/>
            <person name="Altmueller J."/>
            <person name="Alvarado-Balderrama L."/>
            <person name="Bauser C.A."/>
            <person name="Becker C."/>
            <person name="Birren B.W."/>
            <person name="Chen Z."/>
            <person name="Choi J."/>
            <person name="Crouch J.A."/>
            <person name="Duvick J.P."/>
            <person name="Farman M.A."/>
            <person name="Gan P."/>
            <person name="Heiman D."/>
            <person name="Henrissat B."/>
            <person name="Howard R.J."/>
            <person name="Kabbage M."/>
            <person name="Koch C."/>
            <person name="Kracher B."/>
            <person name="Kubo Y."/>
            <person name="Law A.D."/>
            <person name="Lebrun M.-H."/>
            <person name="Lee Y.-H."/>
            <person name="Miyara I."/>
            <person name="Moore N."/>
            <person name="Neumann U."/>
            <person name="Nordstroem K."/>
            <person name="Panaccione D.G."/>
            <person name="Panstruga R."/>
            <person name="Place M."/>
            <person name="Proctor R.H."/>
            <person name="Prusky D."/>
            <person name="Rech G."/>
            <person name="Reinhardt R."/>
            <person name="Rollins J.A."/>
            <person name="Rounsley S."/>
            <person name="Schardl C.L."/>
            <person name="Schwartz D.C."/>
            <person name="Shenoy N."/>
            <person name="Shirasu K."/>
            <person name="Sikhakolli U.R."/>
            <person name="Stueber K."/>
            <person name="Sukno S.A."/>
            <person name="Sweigard J.A."/>
            <person name="Takano Y."/>
            <person name="Takahara H."/>
            <person name="Trail F."/>
            <person name="van der Does H.C."/>
            <person name="Voll L.M."/>
            <person name="Will I."/>
            <person name="Young S."/>
            <person name="Zeng Q."/>
            <person name="Zhang J."/>
            <person name="Zhou S."/>
            <person name="Dickman M.B."/>
            <person name="Schulze-Lefert P."/>
            <person name="Ver Loren van Themaat E."/>
            <person name="Ma L.-J."/>
            <person name="Vaillancourt L.J."/>
        </authorList>
    </citation>
    <scope>NUCLEOTIDE SEQUENCE [LARGE SCALE GENOMIC DNA]</scope>
    <source>
        <strain evidence="3">IMI 349063</strain>
    </source>
</reference>